<dbReference type="Gene3D" id="3.90.1410.10">
    <property type="entry name" value="set domain protein methyltransferase, domain 1"/>
    <property type="match status" value="1"/>
</dbReference>
<keyword evidence="3" id="KW-1185">Reference proteome</keyword>
<dbReference type="PANTHER" id="PTHR13271:SF137">
    <property type="entry name" value="SET DOMAIN-CONTAINING PROTEIN"/>
    <property type="match status" value="1"/>
</dbReference>
<dbReference type="SUPFAM" id="SSF82199">
    <property type="entry name" value="SET domain"/>
    <property type="match status" value="1"/>
</dbReference>
<dbReference type="GO" id="GO:0016279">
    <property type="term" value="F:protein-lysine N-methyltransferase activity"/>
    <property type="evidence" value="ECO:0007669"/>
    <property type="project" value="TreeGrafter"/>
</dbReference>
<sequence>MVRPKTAKRQRVISPPAALSDVEPKHEQFTTWARDQGVEINGVLPKSLHGRGLGLVTTTRISKDDRILFIPEETMFKPDLKTLQQQNLQRISSQAKLAISALLHFTAKDVGVKLWRDTWPTVTDFESCMPMYWSREVIKNLPSSSLSSLKRQQADYMKDWNACQLAVENAGHNEHLFKYYWMIVNSRSFHWSPPKGGAGYMVMCPFIDYLNHGPTGSGCDVFQRSDGYEVIAQRAYEPGEEILISYGAHINEKLLVHYGFILPYSADKPSVDDEVRIDDQINTLLSDDVKAQLSDLGYLGPFALVPVIEDNKAHGWEACFKTQVAIRATMLTCNEWEFFAGSGDDLSGDKSVEVTAVLAKAVQPLLDLAKTHCDAVPGASPADMTIENFEAANNMIKSRWQQIKGAVESIIKQQKVAR</sequence>
<proteinExistence type="predicted"/>
<dbReference type="InterPro" id="IPR001214">
    <property type="entry name" value="SET_dom"/>
</dbReference>
<dbReference type="PANTHER" id="PTHR13271">
    <property type="entry name" value="UNCHARACTERIZED PUTATIVE METHYLTRANSFERASE"/>
    <property type="match status" value="1"/>
</dbReference>
<name>A0A6H0XVZ2_9PEZI</name>
<feature type="domain" description="SET" evidence="1">
    <location>
        <begin position="36"/>
        <end position="247"/>
    </location>
</feature>
<protein>
    <recommendedName>
        <fullName evidence="1">SET domain-containing protein</fullName>
    </recommendedName>
</protein>
<dbReference type="PROSITE" id="PS50280">
    <property type="entry name" value="SET"/>
    <property type="match status" value="1"/>
</dbReference>
<evidence type="ECO:0000259" key="1">
    <source>
        <dbReference type="PROSITE" id="PS50280"/>
    </source>
</evidence>
<evidence type="ECO:0000313" key="3">
    <source>
        <dbReference type="Proteomes" id="UP000503462"/>
    </source>
</evidence>
<dbReference type="OrthoDB" id="341421at2759"/>
<gene>
    <name evidence="2" type="ORF">AMS68_004348</name>
</gene>
<dbReference type="InterPro" id="IPR050600">
    <property type="entry name" value="SETD3_SETD6_MTase"/>
</dbReference>
<organism evidence="2 3">
    <name type="scientific">Peltaster fructicola</name>
    <dbReference type="NCBI Taxonomy" id="286661"/>
    <lineage>
        <taxon>Eukaryota</taxon>
        <taxon>Fungi</taxon>
        <taxon>Dikarya</taxon>
        <taxon>Ascomycota</taxon>
        <taxon>Pezizomycotina</taxon>
        <taxon>Dothideomycetes</taxon>
        <taxon>Dothideomycetes incertae sedis</taxon>
        <taxon>Peltaster</taxon>
    </lineage>
</organism>
<dbReference type="InterPro" id="IPR046341">
    <property type="entry name" value="SET_dom_sf"/>
</dbReference>
<dbReference type="EMBL" id="CP051141">
    <property type="protein sequence ID" value="QIW98830.1"/>
    <property type="molecule type" value="Genomic_DNA"/>
</dbReference>
<dbReference type="Pfam" id="PF00856">
    <property type="entry name" value="SET"/>
    <property type="match status" value="1"/>
</dbReference>
<evidence type="ECO:0000313" key="2">
    <source>
        <dbReference type="EMBL" id="QIW98830.1"/>
    </source>
</evidence>
<accession>A0A6H0XVZ2</accession>
<dbReference type="Proteomes" id="UP000503462">
    <property type="component" value="Chromosome 3"/>
</dbReference>
<reference evidence="2 3" key="1">
    <citation type="journal article" date="2016" name="Sci. Rep.">
        <title>Peltaster fructicola genome reveals evolution from an invasive phytopathogen to an ectophytic parasite.</title>
        <authorList>
            <person name="Xu C."/>
            <person name="Chen H."/>
            <person name="Gleason M.L."/>
            <person name="Xu J.R."/>
            <person name="Liu H."/>
            <person name="Zhang R."/>
            <person name="Sun G."/>
        </authorList>
    </citation>
    <scope>NUCLEOTIDE SEQUENCE [LARGE SCALE GENOMIC DNA]</scope>
    <source>
        <strain evidence="2 3">LNHT1506</strain>
    </source>
</reference>
<dbReference type="AlphaFoldDB" id="A0A6H0XVZ2"/>